<proteinExistence type="predicted"/>
<gene>
    <name evidence="1" type="ORF">GCM10008023_20680</name>
</gene>
<reference evidence="2" key="1">
    <citation type="journal article" date="2019" name="Int. J. Syst. Evol. Microbiol.">
        <title>The Global Catalogue of Microorganisms (GCM) 10K type strain sequencing project: providing services to taxonomists for standard genome sequencing and annotation.</title>
        <authorList>
            <consortium name="The Broad Institute Genomics Platform"/>
            <consortium name="The Broad Institute Genome Sequencing Center for Infectious Disease"/>
            <person name="Wu L."/>
            <person name="Ma J."/>
        </authorList>
    </citation>
    <scope>NUCLEOTIDE SEQUENCE [LARGE SCALE GENOMIC DNA]</scope>
    <source>
        <strain evidence="2">CGMCC 1.8957</strain>
    </source>
</reference>
<name>A0ABQ3LHN4_9SPHN</name>
<sequence>MQRTGRKAPAIRTAQTLAMSAAFGAIKHSGIGGENGVFGLEADLEPKAVIG</sequence>
<evidence type="ECO:0000313" key="1">
    <source>
        <dbReference type="EMBL" id="GHH16551.1"/>
    </source>
</evidence>
<dbReference type="EMBL" id="BNAQ01000002">
    <property type="protein sequence ID" value="GHH16551.1"/>
    <property type="molecule type" value="Genomic_DNA"/>
</dbReference>
<keyword evidence="2" id="KW-1185">Reference proteome</keyword>
<dbReference type="RefSeq" id="WP_189676264.1">
    <property type="nucleotide sequence ID" value="NZ_BNAQ01000002.1"/>
</dbReference>
<protein>
    <submittedName>
        <fullName evidence="1">Uncharacterized protein</fullName>
    </submittedName>
</protein>
<organism evidence="1 2">
    <name type="scientific">Sphingomonas glacialis</name>
    <dbReference type="NCBI Taxonomy" id="658225"/>
    <lineage>
        <taxon>Bacteria</taxon>
        <taxon>Pseudomonadati</taxon>
        <taxon>Pseudomonadota</taxon>
        <taxon>Alphaproteobacteria</taxon>
        <taxon>Sphingomonadales</taxon>
        <taxon>Sphingomonadaceae</taxon>
        <taxon>Sphingomonas</taxon>
    </lineage>
</organism>
<evidence type="ECO:0000313" key="2">
    <source>
        <dbReference type="Proteomes" id="UP000652430"/>
    </source>
</evidence>
<dbReference type="Proteomes" id="UP000652430">
    <property type="component" value="Unassembled WGS sequence"/>
</dbReference>
<accession>A0ABQ3LHN4</accession>
<comment type="caution">
    <text evidence="1">The sequence shown here is derived from an EMBL/GenBank/DDBJ whole genome shotgun (WGS) entry which is preliminary data.</text>
</comment>